<protein>
    <recommendedName>
        <fullName evidence="10">Ion-translocating oxidoreductase complex subunit D</fullName>
        <ecNumber evidence="10">7.-.-.-</ecNumber>
    </recommendedName>
    <alternativeName>
        <fullName evidence="10">Rnf electron transport complex subunit D</fullName>
    </alternativeName>
</protein>
<dbReference type="EMBL" id="CP006939">
    <property type="protein sequence ID" value="AHC13881.1"/>
    <property type="molecule type" value="Genomic_DNA"/>
</dbReference>
<comment type="subunit">
    <text evidence="10">The complex is composed of six subunits: RnfA, RnfB, RnfC, RnfD, RnfE and RnfG.</text>
</comment>
<feature type="transmembrane region" description="Helical" evidence="10">
    <location>
        <begin position="84"/>
        <end position="110"/>
    </location>
</feature>
<keyword evidence="9 10" id="KW-0472">Membrane</keyword>
<evidence type="ECO:0000313" key="11">
    <source>
        <dbReference type="EMBL" id="AHC13881.1"/>
    </source>
</evidence>
<keyword evidence="4 10" id="KW-0288">FMN</keyword>
<organism evidence="11 12">
    <name type="scientific">Salinispira pacifica</name>
    <dbReference type="NCBI Taxonomy" id="1307761"/>
    <lineage>
        <taxon>Bacteria</taxon>
        <taxon>Pseudomonadati</taxon>
        <taxon>Spirochaetota</taxon>
        <taxon>Spirochaetia</taxon>
        <taxon>Spirochaetales</taxon>
        <taxon>Spirochaetaceae</taxon>
        <taxon>Salinispira</taxon>
    </lineage>
</organism>
<feature type="transmembrane region" description="Helical" evidence="10">
    <location>
        <begin position="245"/>
        <end position="263"/>
    </location>
</feature>
<feature type="transmembrane region" description="Helical" evidence="10">
    <location>
        <begin position="186"/>
        <end position="207"/>
    </location>
</feature>
<evidence type="ECO:0000256" key="1">
    <source>
        <dbReference type="ARBA" id="ARBA00022448"/>
    </source>
</evidence>
<feature type="transmembrane region" description="Helical" evidence="10">
    <location>
        <begin position="21"/>
        <end position="39"/>
    </location>
</feature>
<keyword evidence="2 10" id="KW-0597">Phosphoprotein</keyword>
<accession>V5WFC6</accession>
<sequence>MQNNLTVSLSPHVQDRDSVSNVMWTVNLALLPALLVSVLNFGIRVLAVNAAAVLAAVLTEYLVSRFMLKREPRISDGSAVLTGLLLAFNVPAGIPFWQVITGAVFAIGVAKMAFGGLGHNPFNPALAGRAFMLVSFPADMSRWPAVASGVLSWNVDAASSATPLARLAESGTADLPGYLDLFLGRMSGSMGEISALAILVGGIYLLWKKVISPEIPLLFLGTLALFTGIFWLIDPSMYADPLFHLLSGGAMLGAWFMATDMVTSPMTFKGRAVYAVSIGLLTGIIRLFGSYPEGVSYAILIMNAFTPIIDKYIVPRRFGINKPAVLPQAPREPAGGEK</sequence>
<dbReference type="AlphaFoldDB" id="V5WFC6"/>
<name>V5WFC6_9SPIO</name>
<dbReference type="GO" id="GO:0055085">
    <property type="term" value="P:transmembrane transport"/>
    <property type="evidence" value="ECO:0007669"/>
    <property type="project" value="InterPro"/>
</dbReference>
<evidence type="ECO:0000256" key="4">
    <source>
        <dbReference type="ARBA" id="ARBA00022643"/>
    </source>
</evidence>
<dbReference type="PANTHER" id="PTHR30578">
    <property type="entry name" value="ELECTRON TRANSPORT COMPLEX PROTEIN RNFD"/>
    <property type="match status" value="1"/>
</dbReference>
<comment type="function">
    <text evidence="10">Part of a membrane-bound complex that couples electron transfer with translocation of ions across the membrane.</text>
</comment>
<evidence type="ECO:0000256" key="8">
    <source>
        <dbReference type="ARBA" id="ARBA00022989"/>
    </source>
</evidence>
<dbReference type="eggNOG" id="COG4658">
    <property type="taxonomic scope" value="Bacteria"/>
</dbReference>
<feature type="transmembrane region" description="Helical" evidence="10">
    <location>
        <begin position="272"/>
        <end position="289"/>
    </location>
</feature>
<comment type="cofactor">
    <cofactor evidence="10">
        <name>FMN</name>
        <dbReference type="ChEBI" id="CHEBI:58210"/>
    </cofactor>
</comment>
<keyword evidence="8 10" id="KW-1133">Transmembrane helix</keyword>
<keyword evidence="12" id="KW-1185">Reference proteome</keyword>
<keyword evidence="6 10" id="KW-1278">Translocase</keyword>
<feature type="modified residue" description="FMN phosphoryl threonine" evidence="10">
    <location>
        <position position="162"/>
    </location>
</feature>
<keyword evidence="10" id="KW-1003">Cell membrane</keyword>
<keyword evidence="5 10" id="KW-0812">Transmembrane</keyword>
<proteinExistence type="inferred from homology"/>
<dbReference type="Proteomes" id="UP000018680">
    <property type="component" value="Chromosome"/>
</dbReference>
<feature type="transmembrane region" description="Helical" evidence="10">
    <location>
        <begin position="214"/>
        <end position="233"/>
    </location>
</feature>
<comment type="subcellular location">
    <subcellularLocation>
        <location evidence="10">Cell membrane</location>
        <topology evidence="10">Multi-pass membrane protein</topology>
    </subcellularLocation>
</comment>
<dbReference type="HOGENOM" id="CLU_042020_1_0_12"/>
<evidence type="ECO:0000256" key="3">
    <source>
        <dbReference type="ARBA" id="ARBA00022630"/>
    </source>
</evidence>
<dbReference type="GO" id="GO:0022900">
    <property type="term" value="P:electron transport chain"/>
    <property type="evidence" value="ECO:0007669"/>
    <property type="project" value="UniProtKB-UniRule"/>
</dbReference>
<evidence type="ECO:0000256" key="6">
    <source>
        <dbReference type="ARBA" id="ARBA00022967"/>
    </source>
</evidence>
<dbReference type="GO" id="GO:0005886">
    <property type="term" value="C:plasma membrane"/>
    <property type="evidence" value="ECO:0007669"/>
    <property type="project" value="UniProtKB-SubCell"/>
</dbReference>
<dbReference type="PATRIC" id="fig|1307761.3.peg.449"/>
<evidence type="ECO:0000256" key="2">
    <source>
        <dbReference type="ARBA" id="ARBA00022553"/>
    </source>
</evidence>
<evidence type="ECO:0000256" key="5">
    <source>
        <dbReference type="ARBA" id="ARBA00022692"/>
    </source>
</evidence>
<keyword evidence="7 10" id="KW-0249">Electron transport</keyword>
<evidence type="ECO:0000313" key="12">
    <source>
        <dbReference type="Proteomes" id="UP000018680"/>
    </source>
</evidence>
<evidence type="ECO:0000256" key="9">
    <source>
        <dbReference type="ARBA" id="ARBA00023136"/>
    </source>
</evidence>
<dbReference type="InterPro" id="IPR011303">
    <property type="entry name" value="RnfD_bac"/>
</dbReference>
<dbReference type="NCBIfam" id="TIGR01946">
    <property type="entry name" value="rnfD"/>
    <property type="match status" value="1"/>
</dbReference>
<gene>
    <name evidence="10" type="primary">rnfD</name>
    <name evidence="11" type="ORF">L21SP2_0449</name>
</gene>
<feature type="transmembrane region" description="Helical" evidence="10">
    <location>
        <begin position="45"/>
        <end position="63"/>
    </location>
</feature>
<comment type="similarity">
    <text evidence="10">Belongs to the NqrB/RnfD family.</text>
</comment>
<dbReference type="PANTHER" id="PTHR30578:SF0">
    <property type="entry name" value="ION-TRANSLOCATING OXIDOREDUCTASE COMPLEX SUBUNIT D"/>
    <property type="match status" value="1"/>
</dbReference>
<dbReference type="KEGG" id="slr:L21SP2_0449"/>
<evidence type="ECO:0000256" key="10">
    <source>
        <dbReference type="HAMAP-Rule" id="MF_00462"/>
    </source>
</evidence>
<dbReference type="EC" id="7.-.-.-" evidence="10"/>
<evidence type="ECO:0000256" key="7">
    <source>
        <dbReference type="ARBA" id="ARBA00022982"/>
    </source>
</evidence>
<dbReference type="HAMAP" id="MF_00462">
    <property type="entry name" value="RsxD_RnfD"/>
    <property type="match status" value="1"/>
</dbReference>
<dbReference type="STRING" id="1307761.L21SP2_0449"/>
<dbReference type="Pfam" id="PF03116">
    <property type="entry name" value="NQR2_RnfD_RnfE"/>
    <property type="match status" value="1"/>
</dbReference>
<keyword evidence="3 10" id="KW-0285">Flavoprotein</keyword>
<reference evidence="11 12" key="1">
    <citation type="journal article" date="2015" name="Stand. Genomic Sci.">
        <title>Complete genome sequence and description of Salinispira pacifica gen. nov., sp. nov., a novel spirochaete isolated form a hypersaline microbial mat.</title>
        <authorList>
            <person name="Ben Hania W."/>
            <person name="Joseph M."/>
            <person name="Schumann P."/>
            <person name="Bunk B."/>
            <person name="Fiebig A."/>
            <person name="Sproer C."/>
            <person name="Klenk H.P."/>
            <person name="Fardeau M.L."/>
            <person name="Spring S."/>
        </authorList>
    </citation>
    <scope>NUCLEOTIDE SEQUENCE [LARGE SCALE GENOMIC DNA]</scope>
    <source>
        <strain evidence="11 12">L21-RPul-D2</strain>
    </source>
</reference>
<dbReference type="InterPro" id="IPR004338">
    <property type="entry name" value="NqrB/RnfD"/>
</dbReference>
<dbReference type="OrthoDB" id="9776359at2"/>
<keyword evidence="1 10" id="KW-0813">Transport</keyword>